<keyword evidence="1" id="KW-0812">Transmembrane</keyword>
<reference evidence="4 6" key="2">
    <citation type="submission" date="2018-06" db="EMBL/GenBank/DDBJ databases">
        <authorList>
            <consortium name="Pathogen Informatics"/>
            <person name="Doyle S."/>
        </authorList>
    </citation>
    <scope>NUCLEOTIDE SEQUENCE [LARGE SCALE GENOMIC DNA]</scope>
    <source>
        <strain evidence="4 6">NCTC12120</strain>
    </source>
</reference>
<feature type="domain" description="DNA utilization protein HofO C-terminal" evidence="2">
    <location>
        <begin position="82"/>
        <end position="153"/>
    </location>
</feature>
<dbReference type="Proteomes" id="UP000217979">
    <property type="component" value="Chromosome"/>
</dbReference>
<dbReference type="InterPro" id="IPR057522">
    <property type="entry name" value="HofO_C"/>
</dbReference>
<reference evidence="3 5" key="1">
    <citation type="submission" date="2017-09" db="EMBL/GenBank/DDBJ databases">
        <title>FDA dAtabase for Regulatory Grade micrObial Sequences (FDA-ARGOS): Supporting development and validation of Infectious Disease Dx tests.</title>
        <authorList>
            <person name="Minogue T."/>
            <person name="Wolcott M."/>
            <person name="Wasieloski L."/>
            <person name="Aguilar W."/>
            <person name="Moore D."/>
            <person name="Tallon L."/>
            <person name="Sadzewicz L."/>
            <person name="Ott S."/>
            <person name="Zhao X."/>
            <person name="Nagaraj S."/>
            <person name="Vavikolanu K."/>
            <person name="Aluvathingal J."/>
            <person name="Nadendla S."/>
            <person name="Sichtig H."/>
        </authorList>
    </citation>
    <scope>NUCLEOTIDE SEQUENCE [LARGE SCALE GENOMIC DNA]</scope>
    <source>
        <strain evidence="3 5">FDAARGOS_392</strain>
    </source>
</reference>
<feature type="transmembrane region" description="Helical" evidence="1">
    <location>
        <begin position="13"/>
        <end position="36"/>
    </location>
</feature>
<dbReference type="AlphaFoldDB" id="A0A291DSV8"/>
<keyword evidence="1" id="KW-0472">Membrane</keyword>
<evidence type="ECO:0000313" key="6">
    <source>
        <dbReference type="Proteomes" id="UP000251197"/>
    </source>
</evidence>
<evidence type="ECO:0000313" key="5">
    <source>
        <dbReference type="Proteomes" id="UP000217979"/>
    </source>
</evidence>
<organism evidence="3 5">
    <name type="scientific">Cedecea neteri</name>
    <dbReference type="NCBI Taxonomy" id="158822"/>
    <lineage>
        <taxon>Bacteria</taxon>
        <taxon>Pseudomonadati</taxon>
        <taxon>Pseudomonadota</taxon>
        <taxon>Gammaproteobacteria</taxon>
        <taxon>Enterobacterales</taxon>
        <taxon>Enterobacteriaceae</taxon>
        <taxon>Cedecea</taxon>
    </lineage>
</organism>
<gene>
    <name evidence="3" type="ORF">CO704_00815</name>
    <name evidence="4" type="ORF">NCTC12120_02908</name>
</gene>
<keyword evidence="1" id="KW-1133">Transmembrane helix</keyword>
<protein>
    <recommendedName>
        <fullName evidence="2">DNA utilization protein HofO C-terminal domain-containing protein</fullName>
    </recommendedName>
</protein>
<dbReference type="Pfam" id="PF25319">
    <property type="entry name" value="HofO"/>
    <property type="match status" value="1"/>
</dbReference>
<evidence type="ECO:0000313" key="4">
    <source>
        <dbReference type="EMBL" id="SQA99008.1"/>
    </source>
</evidence>
<name>A0A291DSV8_9ENTR</name>
<dbReference type="EMBL" id="CP023525">
    <property type="protein sequence ID" value="ATF90726.1"/>
    <property type="molecule type" value="Genomic_DNA"/>
</dbReference>
<dbReference type="EMBL" id="UAVU01000003">
    <property type="protein sequence ID" value="SQA99008.1"/>
    <property type="molecule type" value="Genomic_DNA"/>
</dbReference>
<sequence length="156" mass="17814">MLNNLERLIDGHVAYRVLGLLGGLFAVALICLWLWVWPLRQQLQAKEQHNQQRWQHVLSLQRQIAALPKPEPLPDVVPLETFSAMAAVKRTGGRLVKWQPDPRHSVLEVLLPWPRVPPFFRELSGYGGLKLPAFILSEAGEQVRVLVTLEFTDESR</sequence>
<evidence type="ECO:0000256" key="1">
    <source>
        <dbReference type="SAM" id="Phobius"/>
    </source>
</evidence>
<proteinExistence type="predicted"/>
<dbReference type="RefSeq" id="WP_061277369.1">
    <property type="nucleotide sequence ID" value="NZ_CP023525.1"/>
</dbReference>
<dbReference type="Proteomes" id="UP000251197">
    <property type="component" value="Unassembled WGS sequence"/>
</dbReference>
<evidence type="ECO:0000313" key="3">
    <source>
        <dbReference type="EMBL" id="ATF90726.1"/>
    </source>
</evidence>
<evidence type="ECO:0000259" key="2">
    <source>
        <dbReference type="Pfam" id="PF25319"/>
    </source>
</evidence>
<accession>A0A291DSV8</accession>